<dbReference type="InterPro" id="IPR045340">
    <property type="entry name" value="DUF6533"/>
</dbReference>
<evidence type="ECO:0000259" key="2">
    <source>
        <dbReference type="Pfam" id="PF20151"/>
    </source>
</evidence>
<keyword evidence="1" id="KW-0812">Transmembrane</keyword>
<dbReference type="AlphaFoldDB" id="A0A1B7NIY0"/>
<keyword evidence="4" id="KW-1185">Reference proteome</keyword>
<evidence type="ECO:0000313" key="3">
    <source>
        <dbReference type="EMBL" id="OAX44659.1"/>
    </source>
</evidence>
<feature type="transmembrane region" description="Helical" evidence="1">
    <location>
        <begin position="194"/>
        <end position="213"/>
    </location>
</feature>
<dbReference type="Pfam" id="PF20151">
    <property type="entry name" value="DUF6533"/>
    <property type="match status" value="1"/>
</dbReference>
<dbReference type="Proteomes" id="UP000092154">
    <property type="component" value="Unassembled WGS sequence"/>
</dbReference>
<reference evidence="3 4" key="1">
    <citation type="submission" date="2016-06" db="EMBL/GenBank/DDBJ databases">
        <title>Comparative genomics of the ectomycorrhizal sister species Rhizopogon vinicolor and Rhizopogon vesiculosus (Basidiomycota: Boletales) reveals a divergence of the mating type B locus.</title>
        <authorList>
            <consortium name="DOE Joint Genome Institute"/>
            <person name="Mujic A.B."/>
            <person name="Kuo A."/>
            <person name="Tritt A."/>
            <person name="Lipzen A."/>
            <person name="Chen C."/>
            <person name="Johnson J."/>
            <person name="Sharma A."/>
            <person name="Barry K."/>
            <person name="Grigoriev I.V."/>
            <person name="Spatafora J.W."/>
        </authorList>
    </citation>
    <scope>NUCLEOTIDE SEQUENCE [LARGE SCALE GENOMIC DNA]</scope>
    <source>
        <strain evidence="3 4">AM-OR11-026</strain>
    </source>
</reference>
<proteinExistence type="predicted"/>
<feature type="domain" description="DUF6533" evidence="2">
    <location>
        <begin position="22"/>
        <end position="67"/>
    </location>
</feature>
<evidence type="ECO:0000313" key="4">
    <source>
        <dbReference type="Proteomes" id="UP000092154"/>
    </source>
</evidence>
<gene>
    <name evidence="3" type="ORF">K503DRAFT_196076</name>
</gene>
<feature type="transmembrane region" description="Helical" evidence="1">
    <location>
        <begin position="270"/>
        <end position="289"/>
    </location>
</feature>
<evidence type="ECO:0000256" key="1">
    <source>
        <dbReference type="SAM" id="Phobius"/>
    </source>
</evidence>
<dbReference type="EMBL" id="KV448123">
    <property type="protein sequence ID" value="OAX44659.1"/>
    <property type="molecule type" value="Genomic_DNA"/>
</dbReference>
<organism evidence="3 4">
    <name type="scientific">Rhizopogon vinicolor AM-OR11-026</name>
    <dbReference type="NCBI Taxonomy" id="1314800"/>
    <lineage>
        <taxon>Eukaryota</taxon>
        <taxon>Fungi</taxon>
        <taxon>Dikarya</taxon>
        <taxon>Basidiomycota</taxon>
        <taxon>Agaricomycotina</taxon>
        <taxon>Agaricomycetes</taxon>
        <taxon>Agaricomycetidae</taxon>
        <taxon>Boletales</taxon>
        <taxon>Suillineae</taxon>
        <taxon>Rhizopogonaceae</taxon>
        <taxon>Rhizopogon</taxon>
    </lineage>
</organism>
<feature type="transmembrane region" description="Helical" evidence="1">
    <location>
        <begin position="20"/>
        <end position="39"/>
    </location>
</feature>
<name>A0A1B7NIY0_9AGAM</name>
<keyword evidence="1" id="KW-1133">Transmembrane helix</keyword>
<feature type="transmembrane region" description="Helical" evidence="1">
    <location>
        <begin position="240"/>
        <end position="258"/>
    </location>
</feature>
<dbReference type="InParanoid" id="A0A1B7NIY0"/>
<feature type="transmembrane region" description="Helical" evidence="1">
    <location>
        <begin position="103"/>
        <end position="129"/>
    </location>
</feature>
<protein>
    <recommendedName>
        <fullName evidence="2">DUF6533 domain-containing protein</fullName>
    </recommendedName>
</protein>
<accession>A0A1B7NIY0</accession>
<feature type="transmembrane region" description="Helical" evidence="1">
    <location>
        <begin position="141"/>
        <end position="164"/>
    </location>
</feature>
<feature type="transmembrane region" description="Helical" evidence="1">
    <location>
        <begin position="51"/>
        <end position="74"/>
    </location>
</feature>
<sequence>MTVVTNDPSWWSTIDWFRSFSYFIAASFIMVVYDWILSFGQEVNLIWMRGWSLMTFLYLGVRYIGILISTTMFVDILPTVSLTDKVTASSFARLSFPMLISNFSGFIIFIAQMWASPVVNAMLCVIMITRLNAMYNRSRKIFIFLIIIFLGLTIGSGVIVAMVSSHVSAEEFIMSGTHQCIESGYNPLLPAESWMLGTVWEVLALCLAAWIAVKHFRELRRRPTGWVIGDCLTVLIKSHIFYFLGFAVVAGLSLAGALSPVITASPISSGFLQIASFMQLFVLGPRLILSVREYHSELVAPAETGMSHITTLAFQEHIQMSTISDSSDV</sequence>
<keyword evidence="1" id="KW-0472">Membrane</keyword>